<feature type="domain" description="RNase H type-1" evidence="1">
    <location>
        <begin position="173"/>
        <end position="238"/>
    </location>
</feature>
<evidence type="ECO:0000259" key="1">
    <source>
        <dbReference type="Pfam" id="PF13456"/>
    </source>
</evidence>
<dbReference type="Pfam" id="PF13456">
    <property type="entry name" value="RVT_3"/>
    <property type="match status" value="1"/>
</dbReference>
<dbReference type="GO" id="GO:0004523">
    <property type="term" value="F:RNA-DNA hybrid ribonuclease activity"/>
    <property type="evidence" value="ECO:0007669"/>
    <property type="project" value="InterPro"/>
</dbReference>
<dbReference type="Proteomes" id="UP000436088">
    <property type="component" value="Unassembled WGS sequence"/>
</dbReference>
<reference evidence="2" key="1">
    <citation type="submission" date="2019-09" db="EMBL/GenBank/DDBJ databases">
        <title>Draft genome information of white flower Hibiscus syriacus.</title>
        <authorList>
            <person name="Kim Y.-M."/>
        </authorList>
    </citation>
    <scope>NUCLEOTIDE SEQUENCE [LARGE SCALE GENOMIC DNA]</scope>
    <source>
        <strain evidence="2">YM2019G1</strain>
    </source>
</reference>
<evidence type="ECO:0000313" key="3">
    <source>
        <dbReference type="Proteomes" id="UP000436088"/>
    </source>
</evidence>
<sequence length="246" mass="28086">MKVGYALITQCDSLWITLLWEKYKVSELCPLSIYRPKCSPLWRGLSLIWDDLRRNIAWTVGNGHTLNFWNDNWVPNLGPLRHHALRPDLVDEDTSIVDFATIDGHWNIEPLSSLLPTTAINHIASIKPPDICDADDLCLWKWGALCRFTTASAYNALAASLWKPKCSLWPAVSKLKFLKEFVQLDTSTAIKLITAASTHQSPFSIIRAIHRIRQRCWVTDMEWIPRVCNKIADAFAKMTPPDSFQL</sequence>
<gene>
    <name evidence="2" type="ORF">F3Y22_tig00111721pilonHSYRG00154</name>
</gene>
<comment type="caution">
    <text evidence="2">The sequence shown here is derived from an EMBL/GenBank/DDBJ whole genome shotgun (WGS) entry which is preliminary data.</text>
</comment>
<dbReference type="AlphaFoldDB" id="A0A6A2YI21"/>
<accession>A0A6A2YI21</accession>
<name>A0A6A2YI21_HIBSY</name>
<evidence type="ECO:0000313" key="2">
    <source>
        <dbReference type="EMBL" id="KAE8674714.1"/>
    </source>
</evidence>
<organism evidence="2 3">
    <name type="scientific">Hibiscus syriacus</name>
    <name type="common">Rose of Sharon</name>
    <dbReference type="NCBI Taxonomy" id="106335"/>
    <lineage>
        <taxon>Eukaryota</taxon>
        <taxon>Viridiplantae</taxon>
        <taxon>Streptophyta</taxon>
        <taxon>Embryophyta</taxon>
        <taxon>Tracheophyta</taxon>
        <taxon>Spermatophyta</taxon>
        <taxon>Magnoliopsida</taxon>
        <taxon>eudicotyledons</taxon>
        <taxon>Gunneridae</taxon>
        <taxon>Pentapetalae</taxon>
        <taxon>rosids</taxon>
        <taxon>malvids</taxon>
        <taxon>Malvales</taxon>
        <taxon>Malvaceae</taxon>
        <taxon>Malvoideae</taxon>
        <taxon>Hibiscus</taxon>
    </lineage>
</organism>
<dbReference type="GO" id="GO:0003676">
    <property type="term" value="F:nucleic acid binding"/>
    <property type="evidence" value="ECO:0007669"/>
    <property type="project" value="InterPro"/>
</dbReference>
<proteinExistence type="predicted"/>
<keyword evidence="3" id="KW-1185">Reference proteome</keyword>
<dbReference type="EMBL" id="VEPZ02001413">
    <property type="protein sequence ID" value="KAE8674714.1"/>
    <property type="molecule type" value="Genomic_DNA"/>
</dbReference>
<protein>
    <recommendedName>
        <fullName evidence="1">RNase H type-1 domain-containing protein</fullName>
    </recommendedName>
</protein>
<dbReference type="InterPro" id="IPR002156">
    <property type="entry name" value="RNaseH_domain"/>
</dbReference>